<dbReference type="InterPro" id="IPR048395">
    <property type="entry name" value="Glyco_hydro_31_C"/>
</dbReference>
<dbReference type="SUPFAM" id="SSF51011">
    <property type="entry name" value="Glycosyl hydrolase domain"/>
    <property type="match status" value="1"/>
</dbReference>
<evidence type="ECO:0000256" key="2">
    <source>
        <dbReference type="SAM" id="MobiDB-lite"/>
    </source>
</evidence>
<keyword evidence="3" id="KW-0732">Signal</keyword>
<feature type="signal peptide" evidence="3">
    <location>
        <begin position="1"/>
        <end position="17"/>
    </location>
</feature>
<dbReference type="InParanoid" id="A0A0G4FZ93"/>
<dbReference type="InterPro" id="IPR013780">
    <property type="entry name" value="Glyco_hydro_b"/>
</dbReference>
<feature type="compositionally biased region" description="Acidic residues" evidence="2">
    <location>
        <begin position="47"/>
        <end position="73"/>
    </location>
</feature>
<dbReference type="Proteomes" id="UP000041254">
    <property type="component" value="Unassembled WGS sequence"/>
</dbReference>
<evidence type="ECO:0000259" key="4">
    <source>
        <dbReference type="Pfam" id="PF01055"/>
    </source>
</evidence>
<feature type="domain" description="Glycoside hydrolase family 31 TIM barrel" evidence="4">
    <location>
        <begin position="417"/>
        <end position="788"/>
    </location>
</feature>
<feature type="region of interest" description="Disordered" evidence="2">
    <location>
        <begin position="42"/>
        <end position="74"/>
    </location>
</feature>
<evidence type="ECO:0000256" key="1">
    <source>
        <dbReference type="ARBA" id="ARBA00007806"/>
    </source>
</evidence>
<dbReference type="GO" id="GO:0005975">
    <property type="term" value="P:carbohydrate metabolic process"/>
    <property type="evidence" value="ECO:0007669"/>
    <property type="project" value="InterPro"/>
</dbReference>
<dbReference type="PhylomeDB" id="A0A0G4FZ93"/>
<dbReference type="Pfam" id="PF01055">
    <property type="entry name" value="Glyco_hydro_31_2nd"/>
    <property type="match status" value="1"/>
</dbReference>
<dbReference type="InterPro" id="IPR017853">
    <property type="entry name" value="GH"/>
</dbReference>
<feature type="domain" description="Glycosyl hydrolase family 31 C-terminal" evidence="5">
    <location>
        <begin position="797"/>
        <end position="892"/>
    </location>
</feature>
<evidence type="ECO:0000313" key="7">
    <source>
        <dbReference type="Proteomes" id="UP000041254"/>
    </source>
</evidence>
<evidence type="ECO:0008006" key="8">
    <source>
        <dbReference type="Google" id="ProtNLM"/>
    </source>
</evidence>
<dbReference type="AlphaFoldDB" id="A0A0G4FZ93"/>
<evidence type="ECO:0000256" key="3">
    <source>
        <dbReference type="SAM" id="SignalP"/>
    </source>
</evidence>
<dbReference type="SUPFAM" id="SSF51445">
    <property type="entry name" value="(Trans)glycosidases"/>
    <property type="match status" value="1"/>
</dbReference>
<name>A0A0G4FZ93_VITBC</name>
<dbReference type="Gene3D" id="2.60.40.1180">
    <property type="entry name" value="Golgi alpha-mannosidase II"/>
    <property type="match status" value="1"/>
</dbReference>
<protein>
    <recommendedName>
        <fullName evidence="8">Glycoside hydrolase family 31 N-terminal domain-containing protein</fullName>
    </recommendedName>
</protein>
<dbReference type="PANTHER" id="PTHR43863:SF2">
    <property type="entry name" value="MALTASE-GLUCOAMYLASE"/>
    <property type="match status" value="1"/>
</dbReference>
<evidence type="ECO:0000259" key="5">
    <source>
        <dbReference type="Pfam" id="PF21365"/>
    </source>
</evidence>
<dbReference type="EMBL" id="CDMY01000527">
    <property type="protein sequence ID" value="CEM20409.1"/>
    <property type="molecule type" value="Genomic_DNA"/>
</dbReference>
<organism evidence="6 7">
    <name type="scientific">Vitrella brassicaformis (strain CCMP3155)</name>
    <dbReference type="NCBI Taxonomy" id="1169540"/>
    <lineage>
        <taxon>Eukaryota</taxon>
        <taxon>Sar</taxon>
        <taxon>Alveolata</taxon>
        <taxon>Colpodellida</taxon>
        <taxon>Vitrellaceae</taxon>
        <taxon>Vitrella</taxon>
    </lineage>
</organism>
<dbReference type="Pfam" id="PF21365">
    <property type="entry name" value="Glyco_hydro_31_3rd"/>
    <property type="match status" value="1"/>
</dbReference>
<dbReference type="VEuPathDB" id="CryptoDB:Vbra_16453"/>
<proteinExistence type="inferred from homology"/>
<feature type="region of interest" description="Disordered" evidence="2">
    <location>
        <begin position="1019"/>
        <end position="1042"/>
    </location>
</feature>
<dbReference type="OrthoDB" id="10070917at2759"/>
<feature type="chain" id="PRO_5005189742" description="Glycoside hydrolase family 31 N-terminal domain-containing protein" evidence="3">
    <location>
        <begin position="18"/>
        <end position="1184"/>
    </location>
</feature>
<dbReference type="InterPro" id="IPR051816">
    <property type="entry name" value="Glycosyl_Hydrolase_31"/>
</dbReference>
<gene>
    <name evidence="6" type="ORF">Vbra_16453</name>
</gene>
<evidence type="ECO:0000313" key="6">
    <source>
        <dbReference type="EMBL" id="CEM20409.1"/>
    </source>
</evidence>
<dbReference type="STRING" id="1169540.A0A0G4FZ93"/>
<sequence length="1184" mass="131543">MLLFALLLSYCALFVFGEPADGSAAAFMQELQEGMGVMAAAAAAADDSTDADEEDIDEEKEEGETLTGPEDDQPIVRMPKCLLQEYLPFYNLEGLDRGTVNRTACRGAFKAAEMGMFGLTRKELQGALLEDIPLTDGLALPKGAKDGEAALFQFDHAADHVGMAAADALEQGRDCRAKFFFRVKNTKGYAVVAIYDEQTAHVEIGKGEGLDVNAPIKSTPMVHKTSFHAEVPDCAIDKKKHSIEGAGIKVRRAQGCLEVSRRGKGVVTTYCMDGWAGEGSLKTLGMDSTGFSHAYGVGQEFQWPGSINGDWVKFGRFAPKNEYGSTWRHNPGDPKKSAGMGGVLQFPFMLALPQDANRTFLGLLVDNTYKQNWDFVDKWWTVETPNNPPSNPHRFYVLLGDDPLSVRAAFMHLTGTPPVPPKKVFGLWISEYGFESWDEADGTIETIREANIPMDGIVLDLYWFGGVTERSSDSSMGMLDWDTEAFPDPAKRIAAYARDHLGVVAIEESYVSAGTPTFDDMREQGYLAHECGASARARKSAAPMDAWWGNGAMIDWTNSKAAAWVHDHRRKPNLVDKGLLGHWVDLGEPEDYNERACYKGEGLAGNRHADIHNMYNFLWLQSIYDGYVRDSRDTNTTKRPFMMSRAGTVGIHRFGASMWSGDIGSRLDVLAMHHQSQMNMVTVGIDYYSTDTGGFWRFVWPRDTAVETGSEPSEDEMFSKWLASSAWFDIPFRIHTFNDHVKCVPGTDKYKKGQEYCPWRISPAEIGWVESNRFNIRQRYELVPYYYAMAHRAYTEGLPVIAPLWYYYPDDMNVRTMGNQKMVGRDIMVAFAGTHGQTHMDVYLPGTTTHEWHSYANPKKHYRGGQWLRDVSLYNEDKVYTLPAFVKAGAVIPVQRVTDRTKDVFGHAMASDTEAMTGRHTDENNDRGRLSVRVYGSRAGSAVEMVDDDGTDVLYYDVNHRPVYKTWKTKLWQRFGIVRPQTEMAMSALSVDNKGDTHDNMAPSSNTTTNMLGEVVVEPEELSLSSPTATQHQLTEEQQRDNDRLREAALNRTAPSVSTLSVGRPTSQPLSIEVILPPTLAQAGGGSGRSVTKQSSPPSFHISGVDLVVGDGQVYSLDAMKAGAGGLNERSLRANQQPTEGAPQGMWEWDDRAGVLRLATGPISVQQRKVFRVLMNNSNEPPDE</sequence>
<dbReference type="Gene3D" id="2.60.40.1760">
    <property type="entry name" value="glycosyl hydrolase (family 31)"/>
    <property type="match status" value="1"/>
</dbReference>
<comment type="similarity">
    <text evidence="1">Belongs to the glycosyl hydrolase 31 family.</text>
</comment>
<dbReference type="GO" id="GO:0004553">
    <property type="term" value="F:hydrolase activity, hydrolyzing O-glycosyl compounds"/>
    <property type="evidence" value="ECO:0007669"/>
    <property type="project" value="InterPro"/>
</dbReference>
<dbReference type="InterPro" id="IPR000322">
    <property type="entry name" value="Glyco_hydro_31_TIM"/>
</dbReference>
<dbReference type="Gene3D" id="3.20.20.80">
    <property type="entry name" value="Glycosidases"/>
    <property type="match status" value="1"/>
</dbReference>
<dbReference type="PANTHER" id="PTHR43863">
    <property type="entry name" value="HYDROLASE, PUTATIVE (AFU_ORTHOLOGUE AFUA_1G03140)-RELATED"/>
    <property type="match status" value="1"/>
</dbReference>
<accession>A0A0G4FZ93</accession>
<keyword evidence="7" id="KW-1185">Reference proteome</keyword>
<reference evidence="6 7" key="1">
    <citation type="submission" date="2014-11" db="EMBL/GenBank/DDBJ databases">
        <authorList>
            <person name="Zhu J."/>
            <person name="Qi W."/>
            <person name="Song R."/>
        </authorList>
    </citation>
    <scope>NUCLEOTIDE SEQUENCE [LARGE SCALE GENOMIC DNA]</scope>
</reference>